<evidence type="ECO:0000256" key="3">
    <source>
        <dbReference type="ARBA" id="ARBA00022888"/>
    </source>
</evidence>
<comment type="pathway">
    <text evidence="1">Amino-acid biosynthesis; L-asparagine biosynthesis; L-asparagine from L-aspartate (L-Gln route): step 1/1.</text>
</comment>
<proteinExistence type="predicted"/>
<keyword evidence="7" id="KW-1185">Reference proteome</keyword>
<keyword evidence="3" id="KW-0028">Amino-acid biosynthesis</keyword>
<feature type="domain" description="Asparagine synthetase" evidence="5">
    <location>
        <begin position="208"/>
        <end position="606"/>
    </location>
</feature>
<reference evidence="7" key="1">
    <citation type="journal article" date="2019" name="Int. J. Syst. Evol. Microbiol.">
        <title>The Global Catalogue of Microorganisms (GCM) 10K type strain sequencing project: providing services to taxonomists for standard genome sequencing and annotation.</title>
        <authorList>
            <consortium name="The Broad Institute Genomics Platform"/>
            <consortium name="The Broad Institute Genome Sequencing Center for Infectious Disease"/>
            <person name="Wu L."/>
            <person name="Ma J."/>
        </authorList>
    </citation>
    <scope>NUCLEOTIDE SEQUENCE [LARGE SCALE GENOMIC DNA]</scope>
    <source>
        <strain evidence="7">JCM 4594</strain>
    </source>
</reference>
<dbReference type="PANTHER" id="PTHR43284">
    <property type="entry name" value="ASPARAGINE SYNTHETASE (GLUTAMINE-HYDROLYZING)"/>
    <property type="match status" value="1"/>
</dbReference>
<dbReference type="SUPFAM" id="SSF56235">
    <property type="entry name" value="N-terminal nucleophile aminohydrolases (Ntn hydrolases)"/>
    <property type="match status" value="1"/>
</dbReference>
<dbReference type="SUPFAM" id="SSF52402">
    <property type="entry name" value="Adenine nucleotide alpha hydrolases-like"/>
    <property type="match status" value="1"/>
</dbReference>
<protein>
    <recommendedName>
        <fullName evidence="2">asparagine synthase (glutamine-hydrolyzing)</fullName>
        <ecNumber evidence="2">6.3.5.4</ecNumber>
    </recommendedName>
</protein>
<comment type="catalytic activity">
    <reaction evidence="4">
        <text>L-aspartate + L-glutamine + ATP + H2O = L-asparagine + L-glutamate + AMP + diphosphate + H(+)</text>
        <dbReference type="Rhea" id="RHEA:12228"/>
        <dbReference type="ChEBI" id="CHEBI:15377"/>
        <dbReference type="ChEBI" id="CHEBI:15378"/>
        <dbReference type="ChEBI" id="CHEBI:29985"/>
        <dbReference type="ChEBI" id="CHEBI:29991"/>
        <dbReference type="ChEBI" id="CHEBI:30616"/>
        <dbReference type="ChEBI" id="CHEBI:33019"/>
        <dbReference type="ChEBI" id="CHEBI:58048"/>
        <dbReference type="ChEBI" id="CHEBI:58359"/>
        <dbReference type="ChEBI" id="CHEBI:456215"/>
        <dbReference type="EC" id="6.3.5.4"/>
    </reaction>
</comment>
<evidence type="ECO:0000256" key="1">
    <source>
        <dbReference type="ARBA" id="ARBA00005187"/>
    </source>
</evidence>
<dbReference type="EMBL" id="BMUU01000015">
    <property type="protein sequence ID" value="GGY61561.1"/>
    <property type="molecule type" value="Genomic_DNA"/>
</dbReference>
<sequence>MATMRFIAGTVDTGRGSWAGSDWRPREAQDVFADGAVRIWATGFGPGEVRRGSVRRGQAELLAIGGCLATREEFSAARAAAECGAWTAAMRLPGSCLIVVRDRAGLRIAGDRAGTVTVYWIPVREGVLWATAAAPLAAFAQAEPNPAVLLGAFTVRGVDVLAADSYFHAVRRVPPGNALILAPGRHPRTEALPVPSAVTSFEEGVPAVRETIAAAVGRRATMAGSISSDLSGGVDSGTVTSLAAARGPLLAVTYTDARMGEQDDMRYAERIAHDHPQITHVTIDGTRAGVQHFDGLQDPAVLPFTDTPSFTLGLLAIKAAQFGPATAHGSRAHLTGRGGDDVLDAVPAMVVDQYRAGHRREALRRTAAFARTRRAALWPVLGQAARTQRTPYSRALAALADTINAGSGRTAQSGPATSAAQMLTWCGSSAATTWLTRAGRAAVADLVTARAQTAPSDTAPGALHERLALELMGDGHATFDQISRQQWGLPVHAPLLDNLVVDACHAIPGYARTQPGDFKPLARAAFAGHVPDYLLHRRTKTAFTSSLFAGLRTNAPALRRILGRSLLAQAGLLDVSKALASLGSAARGEPAPLAALHALIVTELWLATLPTARTMWWEQTTAHVQEVAP</sequence>
<organism evidence="6 7">
    <name type="scientific">Streptomyces xanthochromogenes</name>
    <dbReference type="NCBI Taxonomy" id="67384"/>
    <lineage>
        <taxon>Bacteria</taxon>
        <taxon>Bacillati</taxon>
        <taxon>Actinomycetota</taxon>
        <taxon>Actinomycetes</taxon>
        <taxon>Kitasatosporales</taxon>
        <taxon>Streptomycetaceae</taxon>
        <taxon>Streptomyces</taxon>
    </lineage>
</organism>
<accession>A0ABQ3AQI1</accession>
<gene>
    <name evidence="6" type="primary">asnB</name>
    <name evidence="6" type="ORF">GCM10010326_65480</name>
</gene>
<dbReference type="InterPro" id="IPR001962">
    <property type="entry name" value="Asn_synthase"/>
</dbReference>
<evidence type="ECO:0000256" key="4">
    <source>
        <dbReference type="ARBA" id="ARBA00048741"/>
    </source>
</evidence>
<name>A0ABQ3AQI1_9ACTN</name>
<dbReference type="InterPro" id="IPR014729">
    <property type="entry name" value="Rossmann-like_a/b/a_fold"/>
</dbReference>
<dbReference type="Gene3D" id="3.40.50.620">
    <property type="entry name" value="HUPs"/>
    <property type="match status" value="2"/>
</dbReference>
<keyword evidence="3" id="KW-0061">Asparagine biosynthesis</keyword>
<dbReference type="Pfam" id="PF00733">
    <property type="entry name" value="Asn_synthase"/>
    <property type="match status" value="1"/>
</dbReference>
<dbReference type="EC" id="6.3.5.4" evidence="2"/>
<evidence type="ECO:0000313" key="6">
    <source>
        <dbReference type="EMBL" id="GGY61561.1"/>
    </source>
</evidence>
<dbReference type="PANTHER" id="PTHR43284:SF1">
    <property type="entry name" value="ASPARAGINE SYNTHETASE"/>
    <property type="match status" value="1"/>
</dbReference>
<evidence type="ECO:0000256" key="2">
    <source>
        <dbReference type="ARBA" id="ARBA00012737"/>
    </source>
</evidence>
<evidence type="ECO:0000259" key="5">
    <source>
        <dbReference type="Pfam" id="PF00733"/>
    </source>
</evidence>
<evidence type="ECO:0000313" key="7">
    <source>
        <dbReference type="Proteomes" id="UP000600946"/>
    </source>
</evidence>
<dbReference type="InterPro" id="IPR051786">
    <property type="entry name" value="ASN_synthetase/amidase"/>
</dbReference>
<comment type="caution">
    <text evidence="6">The sequence shown here is derived from an EMBL/GenBank/DDBJ whole genome shotgun (WGS) entry which is preliminary data.</text>
</comment>
<dbReference type="Proteomes" id="UP000600946">
    <property type="component" value="Unassembled WGS sequence"/>
</dbReference>
<dbReference type="InterPro" id="IPR029055">
    <property type="entry name" value="Ntn_hydrolases_N"/>
</dbReference>